<dbReference type="PANTHER" id="PTHR35007:SF1">
    <property type="entry name" value="PILUS ASSEMBLY PROTEIN"/>
    <property type="match status" value="1"/>
</dbReference>
<evidence type="ECO:0000256" key="5">
    <source>
        <dbReference type="ARBA" id="ARBA00023136"/>
    </source>
</evidence>
<evidence type="ECO:0000256" key="1">
    <source>
        <dbReference type="ARBA" id="ARBA00004651"/>
    </source>
</evidence>
<evidence type="ECO:0000256" key="3">
    <source>
        <dbReference type="ARBA" id="ARBA00022692"/>
    </source>
</evidence>
<keyword evidence="3 6" id="KW-0812">Transmembrane</keyword>
<evidence type="ECO:0000313" key="9">
    <source>
        <dbReference type="Proteomes" id="UP001501676"/>
    </source>
</evidence>
<evidence type="ECO:0000256" key="2">
    <source>
        <dbReference type="ARBA" id="ARBA00022475"/>
    </source>
</evidence>
<keyword evidence="4 6" id="KW-1133">Transmembrane helix</keyword>
<evidence type="ECO:0000313" key="8">
    <source>
        <dbReference type="EMBL" id="GAA3390320.1"/>
    </source>
</evidence>
<accession>A0ABP6T2A1</accession>
<reference evidence="9" key="1">
    <citation type="journal article" date="2019" name="Int. J. Syst. Evol. Microbiol.">
        <title>The Global Catalogue of Microorganisms (GCM) 10K type strain sequencing project: providing services to taxonomists for standard genome sequencing and annotation.</title>
        <authorList>
            <consortium name="The Broad Institute Genomics Platform"/>
            <consortium name="The Broad Institute Genome Sequencing Center for Infectious Disease"/>
            <person name="Wu L."/>
            <person name="Ma J."/>
        </authorList>
    </citation>
    <scope>NUCLEOTIDE SEQUENCE [LARGE SCALE GENOMIC DNA]</scope>
    <source>
        <strain evidence="9">JCM 9458</strain>
    </source>
</reference>
<dbReference type="Proteomes" id="UP001501676">
    <property type="component" value="Unassembled WGS sequence"/>
</dbReference>
<comment type="caution">
    <text evidence="8">The sequence shown here is derived from an EMBL/GenBank/DDBJ whole genome shotgun (WGS) entry which is preliminary data.</text>
</comment>
<dbReference type="InterPro" id="IPR018076">
    <property type="entry name" value="T2SS_GspF_dom"/>
</dbReference>
<dbReference type="RefSeq" id="WP_345730046.1">
    <property type="nucleotide sequence ID" value="NZ_BAAAYN010000028.1"/>
</dbReference>
<gene>
    <name evidence="8" type="ORF">GCM10020369_43830</name>
</gene>
<dbReference type="EMBL" id="BAAAYN010000028">
    <property type="protein sequence ID" value="GAA3390320.1"/>
    <property type="molecule type" value="Genomic_DNA"/>
</dbReference>
<proteinExistence type="predicted"/>
<feature type="transmembrane region" description="Helical" evidence="6">
    <location>
        <begin position="277"/>
        <end position="295"/>
    </location>
</feature>
<keyword evidence="2" id="KW-1003">Cell membrane</keyword>
<protein>
    <submittedName>
        <fullName evidence="8">Type II secretion system F family protein</fullName>
    </submittedName>
</protein>
<feature type="transmembrane region" description="Helical" evidence="6">
    <location>
        <begin position="126"/>
        <end position="146"/>
    </location>
</feature>
<feature type="transmembrane region" description="Helical" evidence="6">
    <location>
        <begin position="6"/>
        <end position="23"/>
    </location>
</feature>
<name>A0ABP6T2A1_9ACTN</name>
<comment type="subcellular location">
    <subcellularLocation>
        <location evidence="1">Cell membrane</location>
        <topology evidence="1">Multi-pass membrane protein</topology>
    </subcellularLocation>
</comment>
<evidence type="ECO:0000256" key="6">
    <source>
        <dbReference type="SAM" id="Phobius"/>
    </source>
</evidence>
<keyword evidence="9" id="KW-1185">Reference proteome</keyword>
<dbReference type="PANTHER" id="PTHR35007">
    <property type="entry name" value="INTEGRAL MEMBRANE PROTEIN-RELATED"/>
    <property type="match status" value="1"/>
</dbReference>
<evidence type="ECO:0000259" key="7">
    <source>
        <dbReference type="Pfam" id="PF00482"/>
    </source>
</evidence>
<organism evidence="8 9">
    <name type="scientific">Cryptosporangium minutisporangium</name>
    <dbReference type="NCBI Taxonomy" id="113569"/>
    <lineage>
        <taxon>Bacteria</taxon>
        <taxon>Bacillati</taxon>
        <taxon>Actinomycetota</taxon>
        <taxon>Actinomycetes</taxon>
        <taxon>Cryptosporangiales</taxon>
        <taxon>Cryptosporangiaceae</taxon>
        <taxon>Cryptosporangium</taxon>
    </lineage>
</organism>
<sequence>MIVPLLLGAGIGLGLMVIAAGIWPPKPSLADELAALHAPPTSAPLASFAAPAETAGWAARLGRPAVPLLEAAGLPRTSVRADLAVLGRPPQLHLAEQAATALAGLFLPPLVAALTALASLHWGWTLPLWIALALAAGGFLLPDLAIHTEAGRRRAEFRHALSSYLDLVVISLAGGAGVQAALHSSAQIGTGWANHRIRDALQEAALTPGLTPWQALGRLGAELGITDLTELAATVSLAGTEGAKIRTSLRARAASLRGHLLADLDAAGASATERMSIGVVALFAAFLLFLAYPAISHVLTGL</sequence>
<dbReference type="Pfam" id="PF00482">
    <property type="entry name" value="T2SSF"/>
    <property type="match status" value="1"/>
</dbReference>
<evidence type="ECO:0000256" key="4">
    <source>
        <dbReference type="ARBA" id="ARBA00022989"/>
    </source>
</evidence>
<keyword evidence="5 6" id="KW-0472">Membrane</keyword>
<feature type="domain" description="Type II secretion system protein GspF" evidence="7">
    <location>
        <begin position="165"/>
        <end position="293"/>
    </location>
</feature>